<evidence type="ECO:0000313" key="2">
    <source>
        <dbReference type="EMBL" id="GAH00641.1"/>
    </source>
</evidence>
<feature type="transmembrane region" description="Helical" evidence="1">
    <location>
        <begin position="6"/>
        <end position="28"/>
    </location>
</feature>
<organism evidence="2">
    <name type="scientific">marine sediment metagenome</name>
    <dbReference type="NCBI Taxonomy" id="412755"/>
    <lineage>
        <taxon>unclassified sequences</taxon>
        <taxon>metagenomes</taxon>
        <taxon>ecological metagenomes</taxon>
    </lineage>
</organism>
<protein>
    <submittedName>
        <fullName evidence="2">Uncharacterized protein</fullName>
    </submittedName>
</protein>
<dbReference type="EMBL" id="BART01022781">
    <property type="protein sequence ID" value="GAH00641.1"/>
    <property type="molecule type" value="Genomic_DNA"/>
</dbReference>
<keyword evidence="1" id="KW-0472">Membrane</keyword>
<gene>
    <name evidence="2" type="ORF">S01H4_41624</name>
</gene>
<reference evidence="2" key="1">
    <citation type="journal article" date="2014" name="Front. Microbiol.">
        <title>High frequency of phylogenetically diverse reductive dehalogenase-homologous genes in deep subseafloor sedimentary metagenomes.</title>
        <authorList>
            <person name="Kawai M."/>
            <person name="Futagami T."/>
            <person name="Toyoda A."/>
            <person name="Takaki Y."/>
            <person name="Nishi S."/>
            <person name="Hori S."/>
            <person name="Arai W."/>
            <person name="Tsubouchi T."/>
            <person name="Morono Y."/>
            <person name="Uchiyama I."/>
            <person name="Ito T."/>
            <person name="Fujiyama A."/>
            <person name="Inagaki F."/>
            <person name="Takami H."/>
        </authorList>
    </citation>
    <scope>NUCLEOTIDE SEQUENCE</scope>
    <source>
        <strain evidence="2">Expedition CK06-06</strain>
    </source>
</reference>
<evidence type="ECO:0000256" key="1">
    <source>
        <dbReference type="SAM" id="Phobius"/>
    </source>
</evidence>
<keyword evidence="1" id="KW-0812">Transmembrane</keyword>
<sequence length="133" mass="14911">MPGREIYNKFIIIIVVVVFTTMFGWLILGSPANDLIMRVPGMDDRPRVIGEIDSVIIGEFFEMKSTLVLRSSGSWPRFRGSDYDNICKDSTTIADSWPPEGPPVVWQVALGEGHAAPAIYDGKVYILDYDEKK</sequence>
<accession>X1BXT9</accession>
<proteinExistence type="predicted"/>
<dbReference type="SUPFAM" id="SSF50998">
    <property type="entry name" value="Quinoprotein alcohol dehydrogenase-like"/>
    <property type="match status" value="1"/>
</dbReference>
<dbReference type="InterPro" id="IPR011047">
    <property type="entry name" value="Quinoprotein_ADH-like_sf"/>
</dbReference>
<name>X1BXT9_9ZZZZ</name>
<dbReference type="AlphaFoldDB" id="X1BXT9"/>
<comment type="caution">
    <text evidence="2">The sequence shown here is derived from an EMBL/GenBank/DDBJ whole genome shotgun (WGS) entry which is preliminary data.</text>
</comment>
<keyword evidence="1" id="KW-1133">Transmembrane helix</keyword>
<feature type="non-terminal residue" evidence="2">
    <location>
        <position position="133"/>
    </location>
</feature>